<organism evidence="3 4">
    <name type="scientific">Streptomyces marokkonensis</name>
    <dbReference type="NCBI Taxonomy" id="324855"/>
    <lineage>
        <taxon>Bacteria</taxon>
        <taxon>Bacillati</taxon>
        <taxon>Actinomycetota</taxon>
        <taxon>Actinomycetes</taxon>
        <taxon>Kitasatosporales</taxon>
        <taxon>Streptomycetaceae</taxon>
        <taxon>Streptomyces</taxon>
    </lineage>
</organism>
<evidence type="ECO:0000256" key="2">
    <source>
        <dbReference type="SAM" id="SignalP"/>
    </source>
</evidence>
<dbReference type="Proteomes" id="UP001601627">
    <property type="component" value="Unassembled WGS sequence"/>
</dbReference>
<keyword evidence="1" id="KW-0812">Transmembrane</keyword>
<evidence type="ECO:0000256" key="1">
    <source>
        <dbReference type="SAM" id="Phobius"/>
    </source>
</evidence>
<dbReference type="EMBL" id="JBHVZQ010000013">
    <property type="protein sequence ID" value="MFF1275167.1"/>
    <property type="molecule type" value="Genomic_DNA"/>
</dbReference>
<keyword evidence="2" id="KW-0732">Signal</keyword>
<evidence type="ECO:0000313" key="3">
    <source>
        <dbReference type="EMBL" id="MFF1275167.1"/>
    </source>
</evidence>
<proteinExistence type="predicted"/>
<protein>
    <submittedName>
        <fullName evidence="3">Uncharacterized protein</fullName>
    </submittedName>
</protein>
<comment type="caution">
    <text evidence="3">The sequence shown here is derived from an EMBL/GenBank/DDBJ whole genome shotgun (WGS) entry which is preliminary data.</text>
</comment>
<feature type="transmembrane region" description="Helical" evidence="1">
    <location>
        <begin position="110"/>
        <end position="130"/>
    </location>
</feature>
<keyword evidence="4" id="KW-1185">Reference proteome</keyword>
<name>A0ABW6Q7I1_9ACTN</name>
<evidence type="ECO:0000313" key="4">
    <source>
        <dbReference type="Proteomes" id="UP001601627"/>
    </source>
</evidence>
<reference evidence="3 4" key="1">
    <citation type="submission" date="2024-09" db="EMBL/GenBank/DDBJ databases">
        <title>The Natural Products Discovery Center: Release of the First 8490 Sequenced Strains for Exploring Actinobacteria Biosynthetic Diversity.</title>
        <authorList>
            <person name="Kalkreuter E."/>
            <person name="Kautsar S.A."/>
            <person name="Yang D."/>
            <person name="Bader C.D."/>
            <person name="Teijaro C.N."/>
            <person name="Fluegel L."/>
            <person name="Davis C.M."/>
            <person name="Simpson J.R."/>
            <person name="Lauterbach L."/>
            <person name="Steele A.D."/>
            <person name="Gui C."/>
            <person name="Meng S."/>
            <person name="Li G."/>
            <person name="Viehrig K."/>
            <person name="Ye F."/>
            <person name="Su P."/>
            <person name="Kiefer A.F."/>
            <person name="Nichols A."/>
            <person name="Cepeda A.J."/>
            <person name="Yan W."/>
            <person name="Fan B."/>
            <person name="Jiang Y."/>
            <person name="Adhikari A."/>
            <person name="Zheng C.-J."/>
            <person name="Schuster L."/>
            <person name="Cowan T.M."/>
            <person name="Smanski M.J."/>
            <person name="Chevrette M.G."/>
            <person name="De Carvalho L.P.S."/>
            <person name="Shen B."/>
        </authorList>
    </citation>
    <scope>NUCLEOTIDE SEQUENCE [LARGE SCALE GENOMIC DNA]</scope>
    <source>
        <strain evidence="3 4">NPDC058328</strain>
    </source>
</reference>
<accession>A0ABW6Q7I1</accession>
<feature type="chain" id="PRO_5047109781" evidence="2">
    <location>
        <begin position="27"/>
        <end position="145"/>
    </location>
</feature>
<dbReference type="RefSeq" id="WP_388235546.1">
    <property type="nucleotide sequence ID" value="NZ_JBHVZQ010000013.1"/>
</dbReference>
<gene>
    <name evidence="3" type="ORF">ACFVZC_17410</name>
</gene>
<keyword evidence="1" id="KW-0472">Membrane</keyword>
<feature type="signal peptide" evidence="2">
    <location>
        <begin position="1"/>
        <end position="26"/>
    </location>
</feature>
<keyword evidence="1" id="KW-1133">Transmembrane helix</keyword>
<feature type="transmembrane region" description="Helical" evidence="1">
    <location>
        <begin position="85"/>
        <end position="104"/>
    </location>
</feature>
<sequence length="145" mass="15361">MKYARFTTALAAAGTLVLATPTGAHAGAIGSTPVRTFEYSVGGVTMKVPTGCMFTHAIRGSGRKITYQNAGVDCAFVGARRRRQAGIAAFIVGLVVSLAFFAFFPGLPHVIDWGAILVSLAVGGLARWGCQSWITRTAKQRPERM</sequence>